<organism evidence="2 3">
    <name type="scientific">Arthrobacter pullicola</name>
    <dbReference type="NCBI Taxonomy" id="2762224"/>
    <lineage>
        <taxon>Bacteria</taxon>
        <taxon>Bacillati</taxon>
        <taxon>Actinomycetota</taxon>
        <taxon>Actinomycetes</taxon>
        <taxon>Micrococcales</taxon>
        <taxon>Micrococcaceae</taxon>
        <taxon>Arthrobacter</taxon>
    </lineage>
</organism>
<dbReference type="Proteomes" id="UP000652763">
    <property type="component" value="Unassembled WGS sequence"/>
</dbReference>
<feature type="transmembrane region" description="Helical" evidence="1">
    <location>
        <begin position="110"/>
        <end position="134"/>
    </location>
</feature>
<dbReference type="RefSeq" id="WP_191747556.1">
    <property type="nucleotide sequence ID" value="NZ_JACSQC010000005.1"/>
</dbReference>
<feature type="transmembrane region" description="Helical" evidence="1">
    <location>
        <begin position="69"/>
        <end position="98"/>
    </location>
</feature>
<keyword evidence="1" id="KW-0812">Transmembrane</keyword>
<keyword evidence="1" id="KW-0472">Membrane</keyword>
<comment type="caution">
    <text evidence="2">The sequence shown here is derived from an EMBL/GenBank/DDBJ whole genome shotgun (WGS) entry which is preliminary data.</text>
</comment>
<feature type="transmembrane region" description="Helical" evidence="1">
    <location>
        <begin position="28"/>
        <end position="49"/>
    </location>
</feature>
<accession>A0ABR8YJV9</accession>
<gene>
    <name evidence="2" type="ORF">H9638_11835</name>
</gene>
<evidence type="ECO:0000313" key="3">
    <source>
        <dbReference type="Proteomes" id="UP000652763"/>
    </source>
</evidence>
<evidence type="ECO:0000313" key="2">
    <source>
        <dbReference type="EMBL" id="MBD8044497.1"/>
    </source>
</evidence>
<feature type="transmembrane region" description="Helical" evidence="1">
    <location>
        <begin position="221"/>
        <end position="252"/>
    </location>
</feature>
<keyword evidence="3" id="KW-1185">Reference proteome</keyword>
<feature type="transmembrane region" description="Helical" evidence="1">
    <location>
        <begin position="146"/>
        <end position="165"/>
    </location>
</feature>
<keyword evidence="1" id="KW-1133">Transmembrane helix</keyword>
<name>A0ABR8YJV9_9MICC</name>
<sequence length="364" mass="37506">MSDIRSQAGRTEARMRTPQAEQAYNRRWLIGLLSGALGLGVLAAAWMFSVAGELPDPLASHWGRDGVDGYMSLAGHALIAVLVGGGSGALVAALSILARGQSPLVARLGVGFGLGFGVLMTGLSVGVVAGQIGLADASQAEISAPVIWAAAALAVLAVAAGVWLYRPGTYDRTQSPETSALDDAAADQGSAVSLAARELAADEQPLEVNVSMGRWKWLASLGTGAAVALSLVFIHPALALFGVPAAALLWVFCQGRVIIDPDGVRALAGGFWKLMPLTYGEIRAASVQDIKAMDFGGWGYRLNGGSVGFIMGSGPALVLEAGFAQRYVFSMPDAETAARACALVNVYRAGPRDESVTPSAAPRS</sequence>
<dbReference type="EMBL" id="JACSQC010000005">
    <property type="protein sequence ID" value="MBD8044497.1"/>
    <property type="molecule type" value="Genomic_DNA"/>
</dbReference>
<proteinExistence type="predicted"/>
<evidence type="ECO:0008006" key="4">
    <source>
        <dbReference type="Google" id="ProtNLM"/>
    </source>
</evidence>
<protein>
    <recommendedName>
        <fullName evidence="4">DUF1648 domain-containing protein</fullName>
    </recommendedName>
</protein>
<evidence type="ECO:0000256" key="1">
    <source>
        <dbReference type="SAM" id="Phobius"/>
    </source>
</evidence>
<reference evidence="2 3" key="1">
    <citation type="submission" date="2020-08" db="EMBL/GenBank/DDBJ databases">
        <title>A Genomic Blueprint of the Chicken Gut Microbiome.</title>
        <authorList>
            <person name="Gilroy R."/>
            <person name="Ravi A."/>
            <person name="Getino M."/>
            <person name="Pursley I."/>
            <person name="Horton D.L."/>
            <person name="Alikhan N.-F."/>
            <person name="Baker D."/>
            <person name="Gharbi K."/>
            <person name="Hall N."/>
            <person name="Watson M."/>
            <person name="Adriaenssens E.M."/>
            <person name="Foster-Nyarko E."/>
            <person name="Jarju S."/>
            <person name="Secka A."/>
            <person name="Antonio M."/>
            <person name="Oren A."/>
            <person name="Chaudhuri R."/>
            <person name="La Ragione R.M."/>
            <person name="Hildebrand F."/>
            <person name="Pallen M.J."/>
        </authorList>
    </citation>
    <scope>NUCLEOTIDE SEQUENCE [LARGE SCALE GENOMIC DNA]</scope>
    <source>
        <strain evidence="2 3">Sa2BUA2</strain>
    </source>
</reference>